<evidence type="ECO:0008006" key="3">
    <source>
        <dbReference type="Google" id="ProtNLM"/>
    </source>
</evidence>
<protein>
    <recommendedName>
        <fullName evidence="3">F-box domain-containing protein</fullName>
    </recommendedName>
</protein>
<evidence type="ECO:0000313" key="2">
    <source>
        <dbReference type="Proteomes" id="UP000474640"/>
    </source>
</evidence>
<evidence type="ECO:0000313" key="1">
    <source>
        <dbReference type="EMBL" id="KAF3288478.1"/>
    </source>
</evidence>
<organism evidence="1 2">
    <name type="scientific">Orbilia oligospora</name>
    <name type="common">Nematode-trapping fungus</name>
    <name type="synonym">Arthrobotrys oligospora</name>
    <dbReference type="NCBI Taxonomy" id="2813651"/>
    <lineage>
        <taxon>Eukaryota</taxon>
        <taxon>Fungi</taxon>
        <taxon>Dikarya</taxon>
        <taxon>Ascomycota</taxon>
        <taxon>Pezizomycotina</taxon>
        <taxon>Orbiliomycetes</taxon>
        <taxon>Orbiliales</taxon>
        <taxon>Orbiliaceae</taxon>
        <taxon>Orbilia</taxon>
    </lineage>
</organism>
<dbReference type="OrthoDB" id="10285594at2759"/>
<gene>
    <name evidence="1" type="ORF">TWF970_005546</name>
</gene>
<dbReference type="AlphaFoldDB" id="A0A7C8RLI3"/>
<name>A0A7C8RLI3_ORBOL</name>
<accession>A0A7C8RLI3</accession>
<reference evidence="1 2" key="1">
    <citation type="submission" date="2020-01" db="EMBL/GenBank/DDBJ databases">
        <authorList>
            <person name="Palmer J.M."/>
        </authorList>
    </citation>
    <scope>NUCLEOTIDE SEQUENCE [LARGE SCALE GENOMIC DNA]</scope>
    <source>
        <strain evidence="1 2">TWF970</strain>
    </source>
</reference>
<comment type="caution">
    <text evidence="1">The sequence shown here is derived from an EMBL/GenBank/DDBJ whole genome shotgun (WGS) entry which is preliminary data.</text>
</comment>
<sequence>MSKDRGTADSSLFRRAPTEIKTSIFELLDFSDIRSLRLAHKAFLPVCNDILFRHMRLLLIYEDPIYGARSRNLDGEKWPPPPPTANPSVTIRKFEAFAAFRQRNIFCHVQNLEILSYTPDAILNAAGNVIIEHRMGVFVSRWMFEGSYNKQFYTDTSINELVNAMNSMTGLTSLYMHTDFLNYLEPGQLSLDFLSDRVKSFKIVSESHDSIFPSSRFYSNLVTLEAHPVLLLNAKQNGLVNLPNLKNLVVYGGRAKESLQTTLKSITCTVPPLEPPLFDLNGFLAAQESPFALTSLSLKTLEQDLSRGVIAYPENINSILCTPYLSNLRRLHIDFFRSDANAIDSDRIWNVFRVNNIHLEDLRLKHVSTQLILYLGSYRDTLKSLQVGLRARHLLNRMLTPTDYWNTRQELGTMFWRDVIPAHSSTLRTLRTKPIYNALHHVLRQTMRKGQNKGHYSADVWSLANNPVARKAIERCEQLEDLAVFSIDNGDQPFEQVIGLMLQHSKLHRFTFYNDYCTEWAYAIGWGSDEFHSGAQKLLQDALKWSGSEEIEINNGFRRKNPLEIELYPAGKLKTYFDWNRMAWMLVQVWFDRKEPKEGEIELDLDEGEADRAEKLFSAPSAGWVCRDPMVNR</sequence>
<dbReference type="EMBL" id="JAABOJ010000003">
    <property type="protein sequence ID" value="KAF3288478.1"/>
    <property type="molecule type" value="Genomic_DNA"/>
</dbReference>
<dbReference type="Proteomes" id="UP000474640">
    <property type="component" value="Unassembled WGS sequence"/>
</dbReference>
<proteinExistence type="predicted"/>